<dbReference type="PANTHER" id="PTHR22773">
    <property type="entry name" value="NADH DEHYDROGENASE"/>
    <property type="match status" value="1"/>
</dbReference>
<feature type="transmembrane region" description="Helical" evidence="5">
    <location>
        <begin position="350"/>
        <end position="371"/>
    </location>
</feature>
<dbReference type="GO" id="GO:0008137">
    <property type="term" value="F:NADH dehydrogenase (ubiquinone) activity"/>
    <property type="evidence" value="ECO:0007669"/>
    <property type="project" value="InterPro"/>
</dbReference>
<dbReference type="GO" id="GO:0012505">
    <property type="term" value="C:endomembrane system"/>
    <property type="evidence" value="ECO:0007669"/>
    <property type="project" value="UniProtKB-SubCell"/>
</dbReference>
<evidence type="ECO:0000256" key="1">
    <source>
        <dbReference type="ARBA" id="ARBA00004127"/>
    </source>
</evidence>
<feature type="transmembrane region" description="Helical" evidence="5">
    <location>
        <begin position="194"/>
        <end position="216"/>
    </location>
</feature>
<dbReference type="GO" id="GO:0050136">
    <property type="term" value="F:NADH dehydrogenase (quinone) (non-electrogenic) activity"/>
    <property type="evidence" value="ECO:0007669"/>
    <property type="project" value="UniProtKB-UniRule"/>
</dbReference>
<reference evidence="8" key="1">
    <citation type="submission" date="2024-01" db="EMBL/GenBank/DDBJ databases">
        <title>The first autotrophic representatives of the genus Thermodesulfovibrio.</title>
        <authorList>
            <person name="Maltseva A.I."/>
            <person name="Elcheninov A.G."/>
            <person name="Kublanov I.V."/>
            <person name="Lebedinsky A.V."/>
            <person name="Frolov E.N."/>
        </authorList>
    </citation>
    <scope>NUCLEOTIDE SEQUENCE</scope>
    <source>
        <strain evidence="8">3462-1</strain>
    </source>
</reference>
<keyword evidence="2 5" id="KW-0812">Transmembrane</keyword>
<organism evidence="8">
    <name type="scientific">Thermodesulfovibrio obliviosus</name>
    <dbReference type="NCBI Taxonomy" id="3118332"/>
    <lineage>
        <taxon>Bacteria</taxon>
        <taxon>Pseudomonadati</taxon>
        <taxon>Nitrospirota</taxon>
        <taxon>Thermodesulfovibrionia</taxon>
        <taxon>Thermodesulfovibrionales</taxon>
        <taxon>Thermodesulfovibrionaceae</taxon>
        <taxon>Thermodesulfovibrio</taxon>
    </lineage>
</organism>
<keyword evidence="5" id="KW-0830">Ubiquinone</keyword>
<feature type="transmembrane region" description="Helical" evidence="5">
    <location>
        <begin position="261"/>
        <end position="281"/>
    </location>
</feature>
<evidence type="ECO:0000256" key="6">
    <source>
        <dbReference type="RuleBase" id="RU000320"/>
    </source>
</evidence>
<evidence type="ECO:0000256" key="5">
    <source>
        <dbReference type="HAMAP-Rule" id="MF_00445"/>
    </source>
</evidence>
<keyword evidence="5" id="KW-1003">Cell membrane</keyword>
<dbReference type="Pfam" id="PF00361">
    <property type="entry name" value="Proton_antipo_M"/>
    <property type="match status" value="1"/>
</dbReference>
<accession>A0AAU8H039</accession>
<feature type="transmembrane region" description="Helical" evidence="5">
    <location>
        <begin position="6"/>
        <end position="26"/>
    </location>
</feature>
<evidence type="ECO:0000256" key="3">
    <source>
        <dbReference type="ARBA" id="ARBA00022989"/>
    </source>
</evidence>
<name>A0AAU8H039_9BACT</name>
<dbReference type="GO" id="GO:0048038">
    <property type="term" value="F:quinone binding"/>
    <property type="evidence" value="ECO:0007669"/>
    <property type="project" value="UniProtKB-KW"/>
</dbReference>
<dbReference type="InterPro" id="IPR001750">
    <property type="entry name" value="ND/Mrp_TM"/>
</dbReference>
<sequence length="458" mass="50682">MDQYLPLLPEIVFTILFLIYFVIGLFIKNRYITGIMVMTISLITSFILFSDYGTAFNNMFVADNLSQGLKLVFLLSLFLCTLISLRYEKIKNEIFYEYSLLMLLSTLAMMLIVSSKDFIPLFLSVEFMSLCVYLLSGFVLSDLKSNEASLKYYVLGSFASAIFLFGIAAIYGVTGTTTFYSIANFLKNNSDITIYHYMGTMAIITALAFKAGCAPFHQWSPDVYEGAPTTITAFMSVSPKAAAVGALGRIVFEAFSGNVQLWLAPLVFIAILTMATGNILALRQNNIKRLLAYSSIAHAGYVMLAVIACSQEGLNSIVFYMMVYAFMNIGAFAVVLALPEGEKIEGYRGISNFNLSLALCMLAFLFSLSGIPPFGGFIAKFLVFKSVIHSGYIWVALVGIIFSILSAYYYLRIAVKMFFLNAQQQIQFEYLIPSNLKVAIALNAAVILITGIIPNVIM</sequence>
<dbReference type="HAMAP" id="MF_00445">
    <property type="entry name" value="NDH1_NuoN_1"/>
    <property type="match status" value="1"/>
</dbReference>
<feature type="transmembrane region" description="Helical" evidence="5">
    <location>
        <begin position="31"/>
        <end position="49"/>
    </location>
</feature>
<feature type="transmembrane region" description="Helical" evidence="5">
    <location>
        <begin position="438"/>
        <end position="457"/>
    </location>
</feature>
<feature type="transmembrane region" description="Helical" evidence="5">
    <location>
        <begin position="94"/>
        <end position="113"/>
    </location>
</feature>
<keyword evidence="4 5" id="KW-0472">Membrane</keyword>
<evidence type="ECO:0000256" key="2">
    <source>
        <dbReference type="ARBA" id="ARBA00022692"/>
    </source>
</evidence>
<keyword evidence="5" id="KW-0813">Transport</keyword>
<feature type="transmembrane region" description="Helical" evidence="5">
    <location>
        <begin position="69"/>
        <end position="87"/>
    </location>
</feature>
<feature type="domain" description="NADH:quinone oxidoreductase/Mrp antiporter transmembrane" evidence="7">
    <location>
        <begin position="115"/>
        <end position="405"/>
    </location>
</feature>
<keyword evidence="5" id="KW-1278">Translocase</keyword>
<gene>
    <name evidence="5" type="primary">nuoN</name>
    <name evidence="8" type="ORF">V4D31_04815</name>
</gene>
<dbReference type="GO" id="GO:0042773">
    <property type="term" value="P:ATP synthesis coupled electron transport"/>
    <property type="evidence" value="ECO:0007669"/>
    <property type="project" value="InterPro"/>
</dbReference>
<proteinExistence type="inferred from homology"/>
<feature type="transmembrane region" description="Helical" evidence="5">
    <location>
        <begin position="152"/>
        <end position="174"/>
    </location>
</feature>
<dbReference type="GO" id="GO:0005886">
    <property type="term" value="C:plasma membrane"/>
    <property type="evidence" value="ECO:0007669"/>
    <property type="project" value="UniProtKB-SubCell"/>
</dbReference>
<dbReference type="EC" id="7.1.1.-" evidence="5"/>
<dbReference type="EMBL" id="CP144374">
    <property type="protein sequence ID" value="XCH47676.1"/>
    <property type="molecule type" value="Genomic_DNA"/>
</dbReference>
<evidence type="ECO:0000313" key="8">
    <source>
        <dbReference type="EMBL" id="XCH47676.1"/>
    </source>
</evidence>
<dbReference type="RefSeq" id="WP_353685337.1">
    <property type="nucleotide sequence ID" value="NZ_CP144374.1"/>
</dbReference>
<keyword evidence="3 5" id="KW-1133">Transmembrane helix</keyword>
<dbReference type="KEGG" id="tob:V4D31_04815"/>
<dbReference type="InterPro" id="IPR010096">
    <property type="entry name" value="NADH-Q_OxRdtase_suN/2"/>
</dbReference>
<evidence type="ECO:0000256" key="4">
    <source>
        <dbReference type="ARBA" id="ARBA00023136"/>
    </source>
</evidence>
<comment type="subunit">
    <text evidence="5">NDH-1 is composed of 14 different subunits. Subunits NuoA, H, J, K, L, M, N constitute the membrane sector of the complex.</text>
</comment>
<dbReference type="AlphaFoldDB" id="A0AAU8H039"/>
<feature type="transmembrane region" description="Helical" evidence="5">
    <location>
        <begin position="237"/>
        <end position="255"/>
    </location>
</feature>
<comment type="similarity">
    <text evidence="5">Belongs to the complex I subunit 2 family.</text>
</comment>
<evidence type="ECO:0000259" key="7">
    <source>
        <dbReference type="Pfam" id="PF00361"/>
    </source>
</evidence>
<keyword evidence="5" id="KW-0520">NAD</keyword>
<feature type="transmembrane region" description="Helical" evidence="5">
    <location>
        <begin position="119"/>
        <end position="140"/>
    </location>
</feature>
<keyword evidence="5" id="KW-0874">Quinone</keyword>
<dbReference type="NCBIfam" id="TIGR01770">
    <property type="entry name" value="NDH_I_N"/>
    <property type="match status" value="1"/>
</dbReference>
<feature type="transmembrane region" description="Helical" evidence="5">
    <location>
        <begin position="290"/>
        <end position="311"/>
    </location>
</feature>
<protein>
    <recommendedName>
        <fullName evidence="5">NADH-quinone oxidoreductase subunit N</fullName>
        <ecNumber evidence="5">7.1.1.-</ecNumber>
    </recommendedName>
    <alternativeName>
        <fullName evidence="5">NADH dehydrogenase I subunit N</fullName>
    </alternativeName>
    <alternativeName>
        <fullName evidence="5">NDH-1 subunit N</fullName>
    </alternativeName>
</protein>
<feature type="transmembrane region" description="Helical" evidence="5">
    <location>
        <begin position="317"/>
        <end position="338"/>
    </location>
</feature>
<comment type="subcellular location">
    <subcellularLocation>
        <location evidence="5">Cell membrane</location>
        <topology evidence="5">Multi-pass membrane protein</topology>
    </subcellularLocation>
    <subcellularLocation>
        <location evidence="1">Endomembrane system</location>
        <topology evidence="1">Multi-pass membrane protein</topology>
    </subcellularLocation>
    <subcellularLocation>
        <location evidence="6">Membrane</location>
        <topology evidence="6">Multi-pass membrane protein</topology>
    </subcellularLocation>
</comment>
<comment type="catalytic activity">
    <reaction evidence="5">
        <text>a quinone + NADH + 5 H(+)(in) = a quinol + NAD(+) + 4 H(+)(out)</text>
        <dbReference type="Rhea" id="RHEA:57888"/>
        <dbReference type="ChEBI" id="CHEBI:15378"/>
        <dbReference type="ChEBI" id="CHEBI:24646"/>
        <dbReference type="ChEBI" id="CHEBI:57540"/>
        <dbReference type="ChEBI" id="CHEBI:57945"/>
        <dbReference type="ChEBI" id="CHEBI:132124"/>
    </reaction>
</comment>
<comment type="function">
    <text evidence="5">NDH-1 shuttles electrons from NADH, via FMN and iron-sulfur (Fe-S) centers, to quinones in the respiratory chain. The immediate electron acceptor for the enzyme in this species is believed to be ubiquinone. Couples the redox reaction to proton translocation (for every two electrons transferred, four hydrogen ions are translocated across the cytoplasmic membrane), and thus conserves the redox energy in a proton gradient.</text>
</comment>
<feature type="transmembrane region" description="Helical" evidence="5">
    <location>
        <begin position="391"/>
        <end position="411"/>
    </location>
</feature>